<organism evidence="1 2">
    <name type="scientific">Salmonella diarizonae</name>
    <dbReference type="NCBI Taxonomy" id="59204"/>
    <lineage>
        <taxon>Bacteria</taxon>
        <taxon>Pseudomonadati</taxon>
        <taxon>Pseudomonadota</taxon>
        <taxon>Gammaproteobacteria</taxon>
        <taxon>Enterobacterales</taxon>
        <taxon>Enterobacteriaceae</taxon>
        <taxon>Salmonella</taxon>
    </lineage>
</organism>
<name>A0A379U1L2_SALDZ</name>
<dbReference type="AlphaFoldDB" id="A0A379U1L2"/>
<dbReference type="EMBL" id="UGXH01000003">
    <property type="protein sequence ID" value="SUG56280.1"/>
    <property type="molecule type" value="Genomic_DNA"/>
</dbReference>
<reference evidence="1 2" key="1">
    <citation type="submission" date="2018-06" db="EMBL/GenBank/DDBJ databases">
        <authorList>
            <consortium name="Pathogen Informatics"/>
            <person name="Doyle S."/>
        </authorList>
    </citation>
    <scope>NUCLEOTIDE SEQUENCE [LARGE SCALE GENOMIC DNA]</scope>
    <source>
        <strain evidence="1 2">NCTC10060</strain>
    </source>
</reference>
<evidence type="ECO:0000313" key="2">
    <source>
        <dbReference type="Proteomes" id="UP000254633"/>
    </source>
</evidence>
<gene>
    <name evidence="1" type="ORF">NCTC10060_03448</name>
</gene>
<dbReference type="Proteomes" id="UP000254633">
    <property type="component" value="Unassembled WGS sequence"/>
</dbReference>
<accession>A0A379U1L2</accession>
<protein>
    <submittedName>
        <fullName evidence="1">Uncharacterized protein</fullName>
    </submittedName>
</protein>
<evidence type="ECO:0000313" key="1">
    <source>
        <dbReference type="EMBL" id="SUG56280.1"/>
    </source>
</evidence>
<proteinExistence type="predicted"/>
<sequence>MTKRPVNAGRFVVDKESRRAATCCYQVMPGFSGIP</sequence>